<organism evidence="13 14">
    <name type="scientific">Antarctobacter heliothermus</name>
    <dbReference type="NCBI Taxonomy" id="74033"/>
    <lineage>
        <taxon>Bacteria</taxon>
        <taxon>Pseudomonadati</taxon>
        <taxon>Pseudomonadota</taxon>
        <taxon>Alphaproteobacteria</taxon>
        <taxon>Rhodobacterales</taxon>
        <taxon>Roseobacteraceae</taxon>
        <taxon>Antarctobacter</taxon>
    </lineage>
</organism>
<evidence type="ECO:0000256" key="2">
    <source>
        <dbReference type="ARBA" id="ARBA00007261"/>
    </source>
</evidence>
<dbReference type="InterPro" id="IPR050626">
    <property type="entry name" value="Peptidase_M16"/>
</dbReference>
<evidence type="ECO:0000256" key="10">
    <source>
        <dbReference type="SAM" id="SignalP"/>
    </source>
</evidence>
<dbReference type="GO" id="GO:0006508">
    <property type="term" value="P:proteolysis"/>
    <property type="evidence" value="ECO:0007669"/>
    <property type="project" value="UniProtKB-KW"/>
</dbReference>
<dbReference type="Pfam" id="PF05193">
    <property type="entry name" value="Peptidase_M16_C"/>
    <property type="match status" value="1"/>
</dbReference>
<dbReference type="RefSeq" id="WP_094034731.1">
    <property type="nucleotide sequence ID" value="NZ_CP022540.1"/>
</dbReference>
<dbReference type="GO" id="GO:0046872">
    <property type="term" value="F:metal ion binding"/>
    <property type="evidence" value="ECO:0007669"/>
    <property type="project" value="UniProtKB-KW"/>
</dbReference>
<evidence type="ECO:0000256" key="8">
    <source>
        <dbReference type="RuleBase" id="RU004447"/>
    </source>
</evidence>
<dbReference type="InterPro" id="IPR001431">
    <property type="entry name" value="Pept_M16_Zn_BS"/>
</dbReference>
<dbReference type="AlphaFoldDB" id="A0A222E3E1"/>
<dbReference type="EC" id="3.4.24.-" evidence="13"/>
<evidence type="ECO:0000256" key="9">
    <source>
        <dbReference type="SAM" id="MobiDB-lite"/>
    </source>
</evidence>
<dbReference type="EMBL" id="CP022540">
    <property type="protein sequence ID" value="ASP20703.1"/>
    <property type="molecule type" value="Genomic_DNA"/>
</dbReference>
<comment type="similarity">
    <text evidence="2 8">Belongs to the peptidase M16 family.</text>
</comment>
<keyword evidence="14" id="KW-1185">Reference proteome</keyword>
<feature type="chain" id="PRO_5013211265" evidence="10">
    <location>
        <begin position="23"/>
        <end position="454"/>
    </location>
</feature>
<evidence type="ECO:0000256" key="6">
    <source>
        <dbReference type="ARBA" id="ARBA00022833"/>
    </source>
</evidence>
<dbReference type="OrthoDB" id="9811314at2"/>
<dbReference type="Proteomes" id="UP000203589">
    <property type="component" value="Chromosome"/>
</dbReference>
<evidence type="ECO:0000259" key="12">
    <source>
        <dbReference type="Pfam" id="PF05193"/>
    </source>
</evidence>
<protein>
    <submittedName>
        <fullName evidence="13">Putative zinc protease</fullName>
        <ecNumber evidence="13">3.4.24.-</ecNumber>
    </submittedName>
</protein>
<accession>A0A222E3E1</accession>
<evidence type="ECO:0000259" key="11">
    <source>
        <dbReference type="Pfam" id="PF00675"/>
    </source>
</evidence>
<keyword evidence="5 13" id="KW-0378">Hydrolase</keyword>
<dbReference type="PROSITE" id="PS00143">
    <property type="entry name" value="INSULINASE"/>
    <property type="match status" value="1"/>
</dbReference>
<dbReference type="SUPFAM" id="SSF63411">
    <property type="entry name" value="LuxS/MPP-like metallohydrolase"/>
    <property type="match status" value="2"/>
</dbReference>
<dbReference type="GO" id="GO:0004222">
    <property type="term" value="F:metalloendopeptidase activity"/>
    <property type="evidence" value="ECO:0007669"/>
    <property type="project" value="InterPro"/>
</dbReference>
<keyword evidence="3 13" id="KW-0645">Protease</keyword>
<name>A0A222E3E1_9RHOB</name>
<reference evidence="13 14" key="1">
    <citation type="submission" date="2017-07" db="EMBL/GenBank/DDBJ databases">
        <title>Genome Sequence of Antarctobacter heliothermus Strain SMS3 Isolated from a culture of the Diatom Skeletonema marinoi.</title>
        <authorList>
            <person name="Topel M."/>
            <person name="Pinder M.I.M."/>
            <person name="Johansson O.N."/>
            <person name="Kourtchenko O."/>
            <person name="Godhe A."/>
            <person name="Clarke A.K."/>
        </authorList>
    </citation>
    <scope>NUCLEOTIDE SEQUENCE [LARGE SCALE GENOMIC DNA]</scope>
    <source>
        <strain evidence="13 14">SMS3</strain>
    </source>
</reference>
<keyword evidence="10" id="KW-0732">Signal</keyword>
<dbReference type="KEGG" id="aht:ANTHELSMS3_02023"/>
<dbReference type="PANTHER" id="PTHR43690">
    <property type="entry name" value="NARDILYSIN"/>
    <property type="match status" value="1"/>
</dbReference>
<dbReference type="InterPro" id="IPR011765">
    <property type="entry name" value="Pept_M16_N"/>
</dbReference>
<feature type="signal peptide" evidence="10">
    <location>
        <begin position="1"/>
        <end position="22"/>
    </location>
</feature>
<evidence type="ECO:0000256" key="4">
    <source>
        <dbReference type="ARBA" id="ARBA00022723"/>
    </source>
</evidence>
<dbReference type="Gene3D" id="3.30.830.10">
    <property type="entry name" value="Metalloenzyme, LuxS/M16 peptidase-like"/>
    <property type="match status" value="2"/>
</dbReference>
<feature type="domain" description="Peptidase M16 C-terminal" evidence="12">
    <location>
        <begin position="193"/>
        <end position="375"/>
    </location>
</feature>
<evidence type="ECO:0000313" key="13">
    <source>
        <dbReference type="EMBL" id="ASP20703.1"/>
    </source>
</evidence>
<evidence type="ECO:0000313" key="14">
    <source>
        <dbReference type="Proteomes" id="UP000203589"/>
    </source>
</evidence>
<keyword evidence="4" id="KW-0479">Metal-binding</keyword>
<proteinExistence type="inferred from homology"/>
<dbReference type="InterPro" id="IPR011249">
    <property type="entry name" value="Metalloenz_LuxS/M16"/>
</dbReference>
<dbReference type="InterPro" id="IPR007863">
    <property type="entry name" value="Peptidase_M16_C"/>
</dbReference>
<evidence type="ECO:0000256" key="1">
    <source>
        <dbReference type="ARBA" id="ARBA00001947"/>
    </source>
</evidence>
<feature type="domain" description="Peptidase M16 N-terminal" evidence="11">
    <location>
        <begin position="39"/>
        <end position="184"/>
    </location>
</feature>
<dbReference type="Pfam" id="PF00675">
    <property type="entry name" value="Peptidase_M16"/>
    <property type="match status" value="1"/>
</dbReference>
<comment type="cofactor">
    <cofactor evidence="1">
        <name>Zn(2+)</name>
        <dbReference type="ChEBI" id="CHEBI:29105"/>
    </cofactor>
</comment>
<evidence type="ECO:0000256" key="3">
    <source>
        <dbReference type="ARBA" id="ARBA00022670"/>
    </source>
</evidence>
<keyword evidence="6" id="KW-0862">Zinc</keyword>
<evidence type="ECO:0000256" key="5">
    <source>
        <dbReference type="ARBA" id="ARBA00022801"/>
    </source>
</evidence>
<dbReference type="PANTHER" id="PTHR43690:SF17">
    <property type="entry name" value="PROTEIN YHJJ"/>
    <property type="match status" value="1"/>
</dbReference>
<evidence type="ECO:0000256" key="7">
    <source>
        <dbReference type="ARBA" id="ARBA00023049"/>
    </source>
</evidence>
<sequence length="454" mass="50012">MRPLTLLFAFAVSCASSFSASAQEAGKVTTFGLDNGMDVVVIEDHRAPVVVHMVWYRAGSADEQPGVSGVAHFLEHLLFKGTDTLEPGEFSATVAANGGSDNAFTSYDTTAYHQRVAADRLGLMMKMEADRMVNLRLSEADILTEREVIIEERNQRVENSPGALFREQKDAALYLNHPYGTPIIGWRHEMEQLDLDDALAYYGEFYAPNNAILIVAGDVTPDEVRALAEEHYVPIPPNPDLQPRSRPTEPTHLSERRMTFHDPRVSQPYLTRSYIAPARTSGAQEEAAALSMLAQVLAGGQTSVLTQKLQFDSRKAVYTDAYYDDTSMDVSNFTLVMVPTPGVSLEEGEAALDAVLAELIETGVDADQLERIKFQIKASHIYALDNPNSIARRYGNALTTGLTVQDVQDWPEVLQAVTGDDIIAAAKKVFDRRQSVTGYLMGPKEPTRPQEVTQ</sequence>
<gene>
    <name evidence="13" type="ORF">ANTHELSMS3_02023</name>
</gene>
<keyword evidence="7" id="KW-0482">Metalloprotease</keyword>
<feature type="region of interest" description="Disordered" evidence="9">
    <location>
        <begin position="234"/>
        <end position="253"/>
    </location>
</feature>